<accession>A0ABV4DXB3</accession>
<dbReference type="EC" id="2.7.1.49" evidence="5"/>
<evidence type="ECO:0000313" key="13">
    <source>
        <dbReference type="EMBL" id="MEY8763703.1"/>
    </source>
</evidence>
<evidence type="ECO:0000313" key="14">
    <source>
        <dbReference type="Proteomes" id="UP001565220"/>
    </source>
</evidence>
<comment type="pathway">
    <text evidence="9">Cofactor biosynthesis; thiamine diphosphate biosynthesis; 4-amino-2-methyl-5-diphosphomethylpyrimidine from 5-amino-1-(5-phospho-D-ribosyl)imidazole: step 2/3.</text>
</comment>
<dbReference type="InterPro" id="IPR013749">
    <property type="entry name" value="PM/HMP-P_kinase-1"/>
</dbReference>
<gene>
    <name evidence="13" type="primary">thiD</name>
    <name evidence="13" type="ORF">AB8S09_08630</name>
</gene>
<comment type="caution">
    <text evidence="13">The sequence shown here is derived from an EMBL/GenBank/DDBJ whole genome shotgun (WGS) entry which is preliminary data.</text>
</comment>
<evidence type="ECO:0000256" key="11">
    <source>
        <dbReference type="ARBA" id="ARBA00043176"/>
    </source>
</evidence>
<keyword evidence="14" id="KW-1185">Reference proteome</keyword>
<dbReference type="RefSeq" id="WP_294184486.1">
    <property type="nucleotide sequence ID" value="NZ_JBGFFE010000010.1"/>
</dbReference>
<evidence type="ECO:0000256" key="10">
    <source>
        <dbReference type="ARBA" id="ARBA00042102"/>
    </source>
</evidence>
<reference evidence="13 14" key="1">
    <citation type="submission" date="2024-08" db="EMBL/GenBank/DDBJ databases">
        <title>Clostridium lapicellarii sp. nov., and Clostridium renhuaiense sp. nov., two species isolated from the mud in a fermentation cellar used for producing sauce-flavour Chinese liquors.</title>
        <authorList>
            <person name="Yang F."/>
            <person name="Wang H."/>
            <person name="Chen L.Q."/>
            <person name="Zhou N."/>
            <person name="Lu J.J."/>
            <person name="Pu X.X."/>
            <person name="Wan B."/>
            <person name="Wang L."/>
            <person name="Liu S.J."/>
        </authorList>
    </citation>
    <scope>NUCLEOTIDE SEQUENCE [LARGE SCALE GENOMIC DNA]</scope>
    <source>
        <strain evidence="13 14">MT-113</strain>
    </source>
</reference>
<dbReference type="InterPro" id="IPR004399">
    <property type="entry name" value="HMP/HMP-P_kinase_dom"/>
</dbReference>
<keyword evidence="8" id="KW-0784">Thiamine biosynthesis</keyword>
<dbReference type="Proteomes" id="UP001565220">
    <property type="component" value="Unassembled WGS sequence"/>
</dbReference>
<evidence type="ECO:0000256" key="7">
    <source>
        <dbReference type="ARBA" id="ARBA00019161"/>
    </source>
</evidence>
<dbReference type="Gene3D" id="3.40.1190.20">
    <property type="match status" value="1"/>
</dbReference>
<comment type="catalytic activity">
    <reaction evidence="2">
        <text>4-amino-2-methyl-5-(phosphooxymethyl)pyrimidine + ATP = 4-amino-2-methyl-5-(diphosphooxymethyl)pyrimidine + ADP</text>
        <dbReference type="Rhea" id="RHEA:19893"/>
        <dbReference type="ChEBI" id="CHEBI:30616"/>
        <dbReference type="ChEBI" id="CHEBI:57841"/>
        <dbReference type="ChEBI" id="CHEBI:58354"/>
        <dbReference type="ChEBI" id="CHEBI:456216"/>
        <dbReference type="EC" id="2.7.4.7"/>
    </reaction>
</comment>
<proteinExistence type="inferred from homology"/>
<dbReference type="EC" id="2.7.4.7" evidence="6"/>
<evidence type="ECO:0000256" key="4">
    <source>
        <dbReference type="ARBA" id="ARBA00009879"/>
    </source>
</evidence>
<comment type="catalytic activity">
    <reaction evidence="1">
        <text>4-amino-5-hydroxymethyl-2-methylpyrimidine + ATP = 4-amino-2-methyl-5-(phosphooxymethyl)pyrimidine + ADP + H(+)</text>
        <dbReference type="Rhea" id="RHEA:23096"/>
        <dbReference type="ChEBI" id="CHEBI:15378"/>
        <dbReference type="ChEBI" id="CHEBI:16892"/>
        <dbReference type="ChEBI" id="CHEBI:30616"/>
        <dbReference type="ChEBI" id="CHEBI:58354"/>
        <dbReference type="ChEBI" id="CHEBI:456216"/>
        <dbReference type="EC" id="2.7.1.49"/>
    </reaction>
</comment>
<evidence type="ECO:0000256" key="8">
    <source>
        <dbReference type="ARBA" id="ARBA00022977"/>
    </source>
</evidence>
<dbReference type="GO" id="GO:0008972">
    <property type="term" value="F:phosphomethylpyrimidine kinase activity"/>
    <property type="evidence" value="ECO:0007669"/>
    <property type="project" value="UniProtKB-EC"/>
</dbReference>
<evidence type="ECO:0000256" key="1">
    <source>
        <dbReference type="ARBA" id="ARBA00000151"/>
    </source>
</evidence>
<organism evidence="13 14">
    <name type="scientific">Clostridium lapidicellarium</name>
    <dbReference type="NCBI Taxonomy" id="3240931"/>
    <lineage>
        <taxon>Bacteria</taxon>
        <taxon>Bacillati</taxon>
        <taxon>Bacillota</taxon>
        <taxon>Clostridia</taxon>
        <taxon>Eubacteriales</taxon>
        <taxon>Clostridiaceae</taxon>
        <taxon>Clostridium</taxon>
    </lineage>
</organism>
<name>A0ABV4DXB3_9CLOT</name>
<sequence>MKNVLTIAGSDSSGGAGIQADLKTMSALGVYGMSVITAVTAQNTIGVQDVLDVTPEIVEAQIRSIFDDIRVDAVKIGMVSNSKTIFVIKKLLREYKAQNIVLDPVMISKSGYSLLKPEAESAIKNMVEISDVVTPNIPEAEVLSGLKIENENDMEKAAFKIKELGAGNVLVKGGHRCNDANDILLCRNKILTLKGHRVNTKNTHGTGCTLSSAIASFLAKGYDTEKALNLSKQYITRAIENSFSIGHGVGPVGHFIEVYKKAGIDFQ</sequence>
<dbReference type="EMBL" id="JBGFFE010000010">
    <property type="protein sequence ID" value="MEY8763703.1"/>
    <property type="molecule type" value="Genomic_DNA"/>
</dbReference>
<dbReference type="SUPFAM" id="SSF53613">
    <property type="entry name" value="Ribokinase-like"/>
    <property type="match status" value="1"/>
</dbReference>
<evidence type="ECO:0000256" key="2">
    <source>
        <dbReference type="ARBA" id="ARBA00000565"/>
    </source>
</evidence>
<dbReference type="PANTHER" id="PTHR20858:SF17">
    <property type="entry name" value="HYDROXYMETHYLPYRIMIDINE_PHOSPHOMETHYLPYRIMIDINE KINASE THI20-RELATED"/>
    <property type="match status" value="1"/>
</dbReference>
<dbReference type="Pfam" id="PF08543">
    <property type="entry name" value="Phos_pyr_kin"/>
    <property type="match status" value="1"/>
</dbReference>
<dbReference type="CDD" id="cd01169">
    <property type="entry name" value="HMPP_kinase"/>
    <property type="match status" value="1"/>
</dbReference>
<feature type="domain" description="Pyridoxamine kinase/Phosphomethylpyrimidine kinase" evidence="12">
    <location>
        <begin position="11"/>
        <end position="252"/>
    </location>
</feature>
<dbReference type="GO" id="GO:0008902">
    <property type="term" value="F:hydroxymethylpyrimidine kinase activity"/>
    <property type="evidence" value="ECO:0007669"/>
    <property type="project" value="UniProtKB-EC"/>
</dbReference>
<comment type="similarity">
    <text evidence="4">Belongs to the ThiD family.</text>
</comment>
<dbReference type="PANTHER" id="PTHR20858">
    <property type="entry name" value="PHOSPHOMETHYLPYRIMIDINE KINASE"/>
    <property type="match status" value="1"/>
</dbReference>
<evidence type="ECO:0000256" key="9">
    <source>
        <dbReference type="ARBA" id="ARBA00037917"/>
    </source>
</evidence>
<evidence type="ECO:0000256" key="6">
    <source>
        <dbReference type="ARBA" id="ARBA00012963"/>
    </source>
</evidence>
<dbReference type="InterPro" id="IPR029056">
    <property type="entry name" value="Ribokinase-like"/>
</dbReference>
<evidence type="ECO:0000256" key="5">
    <source>
        <dbReference type="ARBA" id="ARBA00012135"/>
    </source>
</evidence>
<evidence type="ECO:0000256" key="3">
    <source>
        <dbReference type="ARBA" id="ARBA00004769"/>
    </source>
</evidence>
<protein>
    <recommendedName>
        <fullName evidence="7">Hydroxymethylpyrimidine/phosphomethylpyrimidine kinase</fullName>
        <ecNumber evidence="5">2.7.1.49</ecNumber>
        <ecNumber evidence="6">2.7.4.7</ecNumber>
    </recommendedName>
    <alternativeName>
        <fullName evidence="10">Hydroxymethylpyrimidine kinase</fullName>
    </alternativeName>
    <alternativeName>
        <fullName evidence="11">Hydroxymethylpyrimidine phosphate kinase</fullName>
    </alternativeName>
</protein>
<comment type="pathway">
    <text evidence="3">Cofactor biosynthesis; thiamine diphosphate biosynthesis; 4-amino-2-methyl-5-diphosphomethylpyrimidine from 5-amino-1-(5-phospho-D-ribosyl)imidazole: step 3/3.</text>
</comment>
<keyword evidence="13" id="KW-0418">Kinase</keyword>
<dbReference type="NCBIfam" id="TIGR00097">
    <property type="entry name" value="HMP-P_kinase"/>
    <property type="match status" value="1"/>
</dbReference>
<evidence type="ECO:0000259" key="12">
    <source>
        <dbReference type="Pfam" id="PF08543"/>
    </source>
</evidence>
<keyword evidence="13" id="KW-0808">Transferase</keyword>